<evidence type="ECO:0000256" key="5">
    <source>
        <dbReference type="ARBA" id="ARBA00022842"/>
    </source>
</evidence>
<dbReference type="PANTHER" id="PTHR34353:SF2">
    <property type="entry name" value="CRISPR-ASSOCIATED ENDONUCLEASE CAS1 1"/>
    <property type="match status" value="1"/>
</dbReference>
<dbReference type="InterPro" id="IPR002729">
    <property type="entry name" value="CRISPR-assoc_Cas1"/>
</dbReference>
<dbReference type="InterPro" id="IPR050646">
    <property type="entry name" value="Cas1"/>
</dbReference>
<evidence type="ECO:0000256" key="4">
    <source>
        <dbReference type="ARBA" id="ARBA00022801"/>
    </source>
</evidence>
<comment type="subunit">
    <text evidence="9 10">Homodimer, forms a heterotetramer with a Cas2 homodimer.</text>
</comment>
<gene>
    <name evidence="10" type="primary">cas1</name>
    <name evidence="11" type="ORF">DL897_01405</name>
</gene>
<keyword evidence="5 10" id="KW-0460">Magnesium</keyword>
<keyword evidence="1 10" id="KW-0540">Nuclease</keyword>
<keyword evidence="12" id="KW-1185">Reference proteome</keyword>
<dbReference type="NCBIfam" id="TIGR00287">
    <property type="entry name" value="cas1"/>
    <property type="match status" value="1"/>
</dbReference>
<comment type="function">
    <text evidence="10">CRISPR (clustered regularly interspaced short palindromic repeat), is an adaptive immune system that provides protection against mobile genetic elements (viruses, transposable elements and conjugative plasmids). CRISPR clusters contain spacers, sequences complementary to antecedent mobile elements, and target invading nucleic acids. CRISPR clusters are transcribed and processed into CRISPR RNA (crRNA). Acts as a dsDNA endonuclease. Involved in the integration of spacer DNA into the CRISPR cassette.</text>
</comment>
<sequence>MITNKAKLSVRNNQLVIIQDEEVKIPLEDIATVLLEENASVITGFALSKFSEYNIALFTCNQKHLPNGVLHGFQTHSRQLSVLQRQYALSKPFKKRIWQRIIIQKLLNQAECLSILGKSGYDELIQISKKVDSGDTTNREAYGAQIYFKYLFDGKFHRRQENTVNIALNYGYSIIRGAVARALVSYGFTPCLGIMHSNDLNNFNLADDFMEVYRPMADLCVKMYVDEEMEFSKEIRAQLYNLLNYNVLFHEEKYSIYRSIEEMIKSFVTACRHDDFNQLKLPQLLPLTLHKYE</sequence>
<feature type="binding site" evidence="10">
    <location>
        <position position="140"/>
    </location>
    <ligand>
        <name>Mn(2+)</name>
        <dbReference type="ChEBI" id="CHEBI:29035"/>
    </ligand>
</feature>
<dbReference type="HAMAP" id="MF_01470">
    <property type="entry name" value="Cas1"/>
    <property type="match status" value="1"/>
</dbReference>
<evidence type="ECO:0000256" key="9">
    <source>
        <dbReference type="ARBA" id="ARBA00038592"/>
    </source>
</evidence>
<dbReference type="Proteomes" id="UP000251213">
    <property type="component" value="Unassembled WGS sequence"/>
</dbReference>
<keyword evidence="8 10" id="KW-0464">Manganese</keyword>
<dbReference type="PANTHER" id="PTHR34353">
    <property type="entry name" value="CRISPR-ASSOCIATED ENDONUCLEASE CAS1 1"/>
    <property type="match status" value="1"/>
</dbReference>
<keyword evidence="2 10" id="KW-0479">Metal-binding</keyword>
<evidence type="ECO:0000256" key="10">
    <source>
        <dbReference type="HAMAP-Rule" id="MF_01470"/>
    </source>
</evidence>
<dbReference type="Gene3D" id="1.20.120.920">
    <property type="entry name" value="CRISPR-associated endonuclease Cas1, C-terminal domain"/>
    <property type="match status" value="1"/>
</dbReference>
<dbReference type="AlphaFoldDB" id="A0A364K8V6"/>
<proteinExistence type="inferred from homology"/>
<dbReference type="InterPro" id="IPR042206">
    <property type="entry name" value="CRISPR-assoc_Cas1_C"/>
</dbReference>
<dbReference type="InterPro" id="IPR019855">
    <property type="entry name" value="CRISPR-assoc_Cas1_NMENI"/>
</dbReference>
<dbReference type="Pfam" id="PF01867">
    <property type="entry name" value="Cas_Cas1"/>
    <property type="match status" value="1"/>
</dbReference>
<name>A0A364K8V6_9BACL</name>
<dbReference type="GO" id="GO:0016787">
    <property type="term" value="F:hydrolase activity"/>
    <property type="evidence" value="ECO:0007669"/>
    <property type="project" value="UniProtKB-KW"/>
</dbReference>
<reference evidence="11 12" key="2">
    <citation type="submission" date="2018-06" db="EMBL/GenBank/DDBJ databases">
        <authorList>
            <person name="Zhirakovskaya E."/>
        </authorList>
    </citation>
    <scope>NUCLEOTIDE SEQUENCE [LARGE SCALE GENOMIC DNA]</scope>
    <source>
        <strain evidence="11 12">FBKL4.011</strain>
    </source>
</reference>
<dbReference type="EC" id="3.1.-.-" evidence="10"/>
<evidence type="ECO:0000256" key="1">
    <source>
        <dbReference type="ARBA" id="ARBA00022722"/>
    </source>
</evidence>
<dbReference type="OrthoDB" id="9803119at2"/>
<evidence type="ECO:0000313" key="12">
    <source>
        <dbReference type="Proteomes" id="UP000251213"/>
    </source>
</evidence>
<dbReference type="EMBL" id="QJKK01000001">
    <property type="protein sequence ID" value="RAL26736.1"/>
    <property type="molecule type" value="Genomic_DNA"/>
</dbReference>
<feature type="binding site" evidence="10">
    <location>
        <position position="196"/>
    </location>
    <ligand>
        <name>Mn(2+)</name>
        <dbReference type="ChEBI" id="CHEBI:29035"/>
    </ligand>
</feature>
<keyword evidence="3 10" id="KW-0255">Endonuclease</keyword>
<dbReference type="GO" id="GO:0043571">
    <property type="term" value="P:maintenance of CRISPR repeat elements"/>
    <property type="evidence" value="ECO:0007669"/>
    <property type="project" value="UniProtKB-UniRule"/>
</dbReference>
<accession>A0A364K8V6</accession>
<reference evidence="11 12" key="1">
    <citation type="submission" date="2018-06" db="EMBL/GenBank/DDBJ databases">
        <title>Thermoflavimicrobium daqus sp. nov., a thermophilic microbe isolated from Moutai-flavour Daqu.</title>
        <authorList>
            <person name="Wang X."/>
            <person name="Zhou H."/>
        </authorList>
    </citation>
    <scope>NUCLEOTIDE SEQUENCE [LARGE SCALE GENOMIC DNA]</scope>
    <source>
        <strain evidence="11 12">FBKL4.011</strain>
    </source>
</reference>
<evidence type="ECO:0000256" key="3">
    <source>
        <dbReference type="ARBA" id="ARBA00022759"/>
    </source>
</evidence>
<dbReference type="GO" id="GO:0003677">
    <property type="term" value="F:DNA binding"/>
    <property type="evidence" value="ECO:0007669"/>
    <property type="project" value="UniProtKB-KW"/>
</dbReference>
<keyword evidence="6 10" id="KW-0051">Antiviral defense</keyword>
<dbReference type="GO" id="GO:0046872">
    <property type="term" value="F:metal ion binding"/>
    <property type="evidence" value="ECO:0007669"/>
    <property type="project" value="UniProtKB-UniRule"/>
</dbReference>
<evidence type="ECO:0000256" key="8">
    <source>
        <dbReference type="ARBA" id="ARBA00023211"/>
    </source>
</evidence>
<dbReference type="GO" id="GO:0051607">
    <property type="term" value="P:defense response to virus"/>
    <property type="evidence" value="ECO:0007669"/>
    <property type="project" value="UniProtKB-UniRule"/>
</dbReference>
<evidence type="ECO:0000313" key="11">
    <source>
        <dbReference type="EMBL" id="RAL26736.1"/>
    </source>
</evidence>
<protein>
    <recommendedName>
        <fullName evidence="10">CRISPR-associated endonuclease Cas1</fullName>
        <ecNumber evidence="10">3.1.-.-</ecNumber>
    </recommendedName>
</protein>
<comment type="cofactor">
    <cofactor evidence="10">
        <name>Mg(2+)</name>
        <dbReference type="ChEBI" id="CHEBI:18420"/>
    </cofactor>
    <cofactor evidence="10">
        <name>Mn(2+)</name>
        <dbReference type="ChEBI" id="CHEBI:29035"/>
    </cofactor>
</comment>
<evidence type="ECO:0000256" key="7">
    <source>
        <dbReference type="ARBA" id="ARBA00023125"/>
    </source>
</evidence>
<dbReference type="NCBIfam" id="TIGR03639">
    <property type="entry name" value="cas1_NMENI"/>
    <property type="match status" value="1"/>
</dbReference>
<evidence type="ECO:0000256" key="2">
    <source>
        <dbReference type="ARBA" id="ARBA00022723"/>
    </source>
</evidence>
<evidence type="ECO:0000256" key="6">
    <source>
        <dbReference type="ARBA" id="ARBA00023118"/>
    </source>
</evidence>
<feature type="binding site" evidence="10">
    <location>
        <position position="211"/>
    </location>
    <ligand>
        <name>Mn(2+)</name>
        <dbReference type="ChEBI" id="CHEBI:29035"/>
    </ligand>
</feature>
<keyword evidence="4 10" id="KW-0378">Hydrolase</keyword>
<comment type="caution">
    <text evidence="11">The sequence shown here is derived from an EMBL/GenBank/DDBJ whole genome shotgun (WGS) entry which is preliminary data.</text>
</comment>
<organism evidence="11 12">
    <name type="scientific">Thermoflavimicrobium daqui</name>
    <dbReference type="NCBI Taxonomy" id="2137476"/>
    <lineage>
        <taxon>Bacteria</taxon>
        <taxon>Bacillati</taxon>
        <taxon>Bacillota</taxon>
        <taxon>Bacilli</taxon>
        <taxon>Bacillales</taxon>
        <taxon>Thermoactinomycetaceae</taxon>
        <taxon>Thermoflavimicrobium</taxon>
    </lineage>
</organism>
<dbReference type="GO" id="GO:0004520">
    <property type="term" value="F:DNA endonuclease activity"/>
    <property type="evidence" value="ECO:0007669"/>
    <property type="project" value="InterPro"/>
</dbReference>
<comment type="similarity">
    <text evidence="10">Belongs to the CRISPR-associated endonuclease Cas1 family.</text>
</comment>
<keyword evidence="7 10" id="KW-0238">DNA-binding</keyword>